<dbReference type="EMBL" id="FXYD01000001">
    <property type="protein sequence ID" value="SMX31356.1"/>
    <property type="molecule type" value="Genomic_DNA"/>
</dbReference>
<accession>A0A238JNJ6</accession>
<dbReference type="AlphaFoldDB" id="A0A238JNJ6"/>
<sequence>MVQVVLLTIACADQTALGNDALRTYSYIKAVKRPPMFMRFASLATAITFAMPAVAQQSGTDELFELLMLPDIIEIMREEGVSYGDTIGQDLFAGPPTAEWAATVERIYDYEVMKGMVRADFETALEGEDLTPILEFFGSDQGQMIIGLEVSARRALLDDAVEEAAQDAAMIALADEDPRMMHVVAFVEANNLIETNVEGALNSNLAFFMGLLDGGAFAGALSEEQVLTDVWSQEAEIRDSTTEWINSFLFLAYQPLEDGDLQAYIAFSETDAGAVINRTMFDSFDRLFNGISRSLGRAAAKEMTMQEL</sequence>
<proteinExistence type="predicted"/>
<reference evidence="2" key="1">
    <citation type="submission" date="2017-05" db="EMBL/GenBank/DDBJ databases">
        <authorList>
            <person name="Rodrigo-Torres L."/>
            <person name="Arahal R. D."/>
            <person name="Lucena T."/>
        </authorList>
    </citation>
    <scope>NUCLEOTIDE SEQUENCE [LARGE SCALE GENOMIC DNA]</scope>
    <source>
        <strain evidence="2">CECT 8868</strain>
    </source>
</reference>
<evidence type="ECO:0000313" key="2">
    <source>
        <dbReference type="Proteomes" id="UP000203464"/>
    </source>
</evidence>
<protein>
    <submittedName>
        <fullName evidence="1">Uncharacterized protein</fullName>
    </submittedName>
</protein>
<evidence type="ECO:0000313" key="1">
    <source>
        <dbReference type="EMBL" id="SMX31356.1"/>
    </source>
</evidence>
<keyword evidence="2" id="KW-1185">Reference proteome</keyword>
<gene>
    <name evidence="1" type="ORF">OCA8868_00319</name>
</gene>
<name>A0A238JNJ6_9RHOB</name>
<organism evidence="1 2">
    <name type="scientific">Octadecabacter ascidiaceicola</name>
    <dbReference type="NCBI Taxonomy" id="1655543"/>
    <lineage>
        <taxon>Bacteria</taxon>
        <taxon>Pseudomonadati</taxon>
        <taxon>Pseudomonadota</taxon>
        <taxon>Alphaproteobacteria</taxon>
        <taxon>Rhodobacterales</taxon>
        <taxon>Roseobacteraceae</taxon>
        <taxon>Octadecabacter</taxon>
    </lineage>
</organism>
<dbReference type="Proteomes" id="UP000203464">
    <property type="component" value="Unassembled WGS sequence"/>
</dbReference>